<proteinExistence type="predicted"/>
<gene>
    <name evidence="3" type="ORF">ACFPQB_15760</name>
</gene>
<dbReference type="EMBL" id="JBHSNS010000008">
    <property type="protein sequence ID" value="MFC5730380.1"/>
    <property type="molecule type" value="Genomic_DNA"/>
</dbReference>
<sequence>MQRIIGLVAGLVLGLVLGATASPAEAATPRTVAPAAVTFTPAALAVTPARLRVQTSFETRVLQLTNRHRSAKGCAPLRARYSLRRSARTHTKTMARHNEMSHQLPGEPRFSIRITRAGYRSWRLVAENVARGFDSPEEVVKAWLASPGHRRNMLNCRLRDLGVGVVVSNGQLWWTQNFGRR</sequence>
<evidence type="ECO:0000313" key="4">
    <source>
        <dbReference type="Proteomes" id="UP001596072"/>
    </source>
</evidence>
<protein>
    <submittedName>
        <fullName evidence="3">CAP domain-containing protein</fullName>
    </submittedName>
</protein>
<dbReference type="SUPFAM" id="SSF55797">
    <property type="entry name" value="PR-1-like"/>
    <property type="match status" value="1"/>
</dbReference>
<dbReference type="Pfam" id="PF00188">
    <property type="entry name" value="CAP"/>
    <property type="match status" value="1"/>
</dbReference>
<dbReference type="Gene3D" id="3.40.33.10">
    <property type="entry name" value="CAP"/>
    <property type="match status" value="1"/>
</dbReference>
<reference evidence="4" key="1">
    <citation type="journal article" date="2019" name="Int. J. Syst. Evol. Microbiol.">
        <title>The Global Catalogue of Microorganisms (GCM) 10K type strain sequencing project: providing services to taxonomists for standard genome sequencing and annotation.</title>
        <authorList>
            <consortium name="The Broad Institute Genomics Platform"/>
            <consortium name="The Broad Institute Genome Sequencing Center for Infectious Disease"/>
            <person name="Wu L."/>
            <person name="Ma J."/>
        </authorList>
    </citation>
    <scope>NUCLEOTIDE SEQUENCE [LARGE SCALE GENOMIC DNA]</scope>
    <source>
        <strain evidence="4">YIM 94188</strain>
    </source>
</reference>
<feature type="chain" id="PRO_5045653577" evidence="1">
    <location>
        <begin position="27"/>
        <end position="181"/>
    </location>
</feature>
<accession>A0ABW0ZPH6</accession>
<dbReference type="RefSeq" id="WP_136432078.1">
    <property type="nucleotide sequence ID" value="NZ_JBHSNS010000008.1"/>
</dbReference>
<comment type="caution">
    <text evidence="3">The sequence shown here is derived from an EMBL/GenBank/DDBJ whole genome shotgun (WGS) entry which is preliminary data.</text>
</comment>
<dbReference type="InterPro" id="IPR035940">
    <property type="entry name" value="CAP_sf"/>
</dbReference>
<evidence type="ECO:0000259" key="2">
    <source>
        <dbReference type="Pfam" id="PF00188"/>
    </source>
</evidence>
<dbReference type="InterPro" id="IPR014044">
    <property type="entry name" value="CAP_dom"/>
</dbReference>
<dbReference type="CDD" id="cd05379">
    <property type="entry name" value="CAP_bacterial"/>
    <property type="match status" value="1"/>
</dbReference>
<feature type="signal peptide" evidence="1">
    <location>
        <begin position="1"/>
        <end position="26"/>
    </location>
</feature>
<feature type="domain" description="SCP" evidence="2">
    <location>
        <begin position="62"/>
        <end position="178"/>
    </location>
</feature>
<keyword evidence="1" id="KW-0732">Signal</keyword>
<dbReference type="PANTHER" id="PTHR31157">
    <property type="entry name" value="SCP DOMAIN-CONTAINING PROTEIN"/>
    <property type="match status" value="1"/>
</dbReference>
<organism evidence="3 4">
    <name type="scientific">Nocardioides vastitatis</name>
    <dbReference type="NCBI Taxonomy" id="2568655"/>
    <lineage>
        <taxon>Bacteria</taxon>
        <taxon>Bacillati</taxon>
        <taxon>Actinomycetota</taxon>
        <taxon>Actinomycetes</taxon>
        <taxon>Propionibacteriales</taxon>
        <taxon>Nocardioidaceae</taxon>
        <taxon>Nocardioides</taxon>
    </lineage>
</organism>
<evidence type="ECO:0000256" key="1">
    <source>
        <dbReference type="SAM" id="SignalP"/>
    </source>
</evidence>
<name>A0ABW0ZPH6_9ACTN</name>
<dbReference type="Proteomes" id="UP001596072">
    <property type="component" value="Unassembled WGS sequence"/>
</dbReference>
<evidence type="ECO:0000313" key="3">
    <source>
        <dbReference type="EMBL" id="MFC5730380.1"/>
    </source>
</evidence>
<dbReference type="PANTHER" id="PTHR31157:SF1">
    <property type="entry name" value="SCP DOMAIN-CONTAINING PROTEIN"/>
    <property type="match status" value="1"/>
</dbReference>
<keyword evidence="4" id="KW-1185">Reference proteome</keyword>